<dbReference type="EMBL" id="CP045119">
    <property type="protein sequence ID" value="QIN84937.1"/>
    <property type="molecule type" value="Genomic_DNA"/>
</dbReference>
<dbReference type="InterPro" id="IPR015424">
    <property type="entry name" value="PyrdxlP-dep_Trfase"/>
</dbReference>
<dbReference type="CDD" id="cd00613">
    <property type="entry name" value="GDC-P"/>
    <property type="match status" value="1"/>
</dbReference>
<reference evidence="6 7" key="1">
    <citation type="submission" date="2019-10" db="EMBL/GenBank/DDBJ databases">
        <title>Rubrobacter sp nov SCSIO 52090 isolated from a deep-sea sediment in the South China Sea.</title>
        <authorList>
            <person name="Chen R.W."/>
        </authorList>
    </citation>
    <scope>NUCLEOTIDE SEQUENCE [LARGE SCALE GENOMIC DNA]</scope>
    <source>
        <strain evidence="6 7">SCSIO 52909</strain>
    </source>
</reference>
<keyword evidence="7" id="KW-1185">Reference proteome</keyword>
<evidence type="ECO:0000259" key="5">
    <source>
        <dbReference type="Pfam" id="PF02347"/>
    </source>
</evidence>
<dbReference type="InterPro" id="IPR020581">
    <property type="entry name" value="GDC_P"/>
</dbReference>
<evidence type="ECO:0000256" key="3">
    <source>
        <dbReference type="ARBA" id="ARBA00049026"/>
    </source>
</evidence>
<dbReference type="KEGG" id="rub:GBA63_21530"/>
<dbReference type="InterPro" id="IPR049315">
    <property type="entry name" value="GDC-P_N"/>
</dbReference>
<evidence type="ECO:0000313" key="6">
    <source>
        <dbReference type="EMBL" id="QIN84937.1"/>
    </source>
</evidence>
<comment type="function">
    <text evidence="1 4">The glycine cleavage system catalyzes the degradation of glycine. The P protein binds the alpha-amino group of glycine through its pyridoxal phosphate cofactor; CO(2) is released and the remaining methylamine moiety is then transferred to the lipoamide cofactor of the H protein.</text>
</comment>
<dbReference type="InterPro" id="IPR015421">
    <property type="entry name" value="PyrdxlP-dep_Trfase_major"/>
</dbReference>
<feature type="domain" description="Glycine cleavage system P-protein N-terminal" evidence="5">
    <location>
        <begin position="3"/>
        <end position="422"/>
    </location>
</feature>
<dbReference type="NCBIfam" id="NF001696">
    <property type="entry name" value="PRK00451.1"/>
    <property type="match status" value="1"/>
</dbReference>
<evidence type="ECO:0000256" key="2">
    <source>
        <dbReference type="ARBA" id="ARBA00023002"/>
    </source>
</evidence>
<dbReference type="PANTHER" id="PTHR42806">
    <property type="entry name" value="GLYCINE CLEAVAGE SYSTEM P-PROTEIN"/>
    <property type="match status" value="1"/>
</dbReference>
<dbReference type="GO" id="GO:0009116">
    <property type="term" value="P:nucleoside metabolic process"/>
    <property type="evidence" value="ECO:0007669"/>
    <property type="project" value="InterPro"/>
</dbReference>
<dbReference type="Gene3D" id="3.90.1150.10">
    <property type="entry name" value="Aspartate Aminotransferase, domain 1"/>
    <property type="match status" value="1"/>
</dbReference>
<comment type="similarity">
    <text evidence="4">Belongs to the GcvP family. N-terminal subunit subfamily.</text>
</comment>
<name>A0A6G8QFC0_9ACTN</name>
<comment type="subunit">
    <text evidence="4">The glycine cleavage system is composed of four proteins: P, T, L and H. In this organism, the P 'protein' is a heterodimer of two subunits.</text>
</comment>
<dbReference type="Gene3D" id="3.40.640.10">
    <property type="entry name" value="Type I PLP-dependent aspartate aminotransferase-like (Major domain)"/>
    <property type="match status" value="1"/>
</dbReference>
<dbReference type="PIRSF" id="PIRSF006815">
    <property type="entry name" value="GcvPA"/>
    <property type="match status" value="1"/>
</dbReference>
<accession>A0A6G8QFC0</accession>
<dbReference type="EC" id="1.4.4.2" evidence="4"/>
<dbReference type="PANTHER" id="PTHR42806:SF1">
    <property type="entry name" value="GLYCINE DEHYDROGENASE (DECARBOXYLATING)"/>
    <property type="match status" value="1"/>
</dbReference>
<sequence>MARFTPHTDDDVREMLDAIGVETLDDLFADVSPKFQGELDLPPALSEYEALRDVDRLAKENDTGLPIFLGAGAYDRIVPSTVGAVISRGEFLTSYTPYQPEISQGTLQSIFEFQSIVSELTGLEVSNASVYDGANAVAEAALMTARLTKRDPRVAVSAGLNPRYREVIETYRVEVVELPFEDGTTDFSEVPDGVSGVFVQSPNFFGVVEDIEAASGAAHAAGALCVAVCDPISLAVLEAPGNLGADVAVGEAQPLGMPLLFGGPYAGYMATDQKSVRQLPGRICGETVDKDGKLAYVLTLRGREQDIRRAKANSNICTNQALTALAATVYTALMGPEGLREVAESSVSKAHYLAERLQASGFRLRYPEAPFLWEFVVELPDVKKANEALLKAGMVGGLDLGDGGMLVAVTEKRTKEELDAFVGVVANGG</sequence>
<keyword evidence="2 4" id="KW-0560">Oxidoreductase</keyword>
<dbReference type="SUPFAM" id="SSF53383">
    <property type="entry name" value="PLP-dependent transferases"/>
    <property type="match status" value="1"/>
</dbReference>
<dbReference type="GO" id="GO:0004375">
    <property type="term" value="F:glycine dehydrogenase (decarboxylating) activity"/>
    <property type="evidence" value="ECO:0007669"/>
    <property type="project" value="UniProtKB-EC"/>
</dbReference>
<dbReference type="RefSeq" id="WP_166179617.1">
    <property type="nucleotide sequence ID" value="NZ_CP045119.1"/>
</dbReference>
<dbReference type="InterPro" id="IPR015422">
    <property type="entry name" value="PyrdxlP-dep_Trfase_small"/>
</dbReference>
<dbReference type="AlphaFoldDB" id="A0A6G8QFC0"/>
<evidence type="ECO:0000256" key="4">
    <source>
        <dbReference type="HAMAP-Rule" id="MF_00712"/>
    </source>
</evidence>
<evidence type="ECO:0000313" key="7">
    <source>
        <dbReference type="Proteomes" id="UP000501452"/>
    </source>
</evidence>
<dbReference type="GO" id="GO:0019464">
    <property type="term" value="P:glycine decarboxylation via glycine cleavage system"/>
    <property type="evidence" value="ECO:0007669"/>
    <property type="project" value="UniProtKB-UniRule"/>
</dbReference>
<dbReference type="Proteomes" id="UP000501452">
    <property type="component" value="Chromosome"/>
</dbReference>
<evidence type="ECO:0000256" key="1">
    <source>
        <dbReference type="ARBA" id="ARBA00003788"/>
    </source>
</evidence>
<gene>
    <name evidence="4" type="primary">gcvPA</name>
    <name evidence="6" type="ORF">GBA63_21530</name>
</gene>
<protein>
    <recommendedName>
        <fullName evidence="4">Probable glycine dehydrogenase (decarboxylating) subunit 1</fullName>
        <ecNumber evidence="4">1.4.4.2</ecNumber>
    </recommendedName>
    <alternativeName>
        <fullName evidence="4">Glycine cleavage system P-protein subunit 1</fullName>
    </alternativeName>
    <alternativeName>
        <fullName evidence="4">Glycine decarboxylase subunit 1</fullName>
    </alternativeName>
    <alternativeName>
        <fullName evidence="4">Glycine dehydrogenase (aminomethyl-transferring) subunit 1</fullName>
    </alternativeName>
</protein>
<proteinExistence type="inferred from homology"/>
<dbReference type="HAMAP" id="MF_00712">
    <property type="entry name" value="GcvPA"/>
    <property type="match status" value="1"/>
</dbReference>
<comment type="catalytic activity">
    <reaction evidence="3 4">
        <text>N(6)-[(R)-lipoyl]-L-lysyl-[glycine-cleavage complex H protein] + glycine + H(+) = N(6)-[(R)-S(8)-aminomethyldihydrolipoyl]-L-lysyl-[glycine-cleavage complex H protein] + CO2</text>
        <dbReference type="Rhea" id="RHEA:24304"/>
        <dbReference type="Rhea" id="RHEA-COMP:10494"/>
        <dbReference type="Rhea" id="RHEA-COMP:10495"/>
        <dbReference type="ChEBI" id="CHEBI:15378"/>
        <dbReference type="ChEBI" id="CHEBI:16526"/>
        <dbReference type="ChEBI" id="CHEBI:57305"/>
        <dbReference type="ChEBI" id="CHEBI:83099"/>
        <dbReference type="ChEBI" id="CHEBI:83143"/>
        <dbReference type="EC" id="1.4.4.2"/>
    </reaction>
</comment>
<organism evidence="6 7">
    <name type="scientific">Rubrobacter tropicus</name>
    <dbReference type="NCBI Taxonomy" id="2653851"/>
    <lineage>
        <taxon>Bacteria</taxon>
        <taxon>Bacillati</taxon>
        <taxon>Actinomycetota</taxon>
        <taxon>Rubrobacteria</taxon>
        <taxon>Rubrobacterales</taxon>
        <taxon>Rubrobacteraceae</taxon>
        <taxon>Rubrobacter</taxon>
    </lineage>
</organism>
<dbReference type="InterPro" id="IPR023010">
    <property type="entry name" value="GcvPA"/>
</dbReference>
<dbReference type="Pfam" id="PF02347">
    <property type="entry name" value="GDC-P"/>
    <property type="match status" value="1"/>
</dbReference>